<accession>A0AAU7LTJ2</accession>
<feature type="binding site" evidence="12">
    <location>
        <position position="251"/>
    </location>
    <ligand>
        <name>substrate</name>
    </ligand>
</feature>
<evidence type="ECO:0000259" key="14">
    <source>
        <dbReference type="Pfam" id="PF01557"/>
    </source>
</evidence>
<keyword evidence="10" id="KW-0585">Phenylalanine catabolism</keyword>
<evidence type="ECO:0000256" key="5">
    <source>
        <dbReference type="ARBA" id="ARBA00022723"/>
    </source>
</evidence>
<gene>
    <name evidence="16" type="primary">fahA</name>
    <name evidence="16" type="ORF">ABLV49_20545</name>
</gene>
<keyword evidence="6 16" id="KW-0378">Hydrolase</keyword>
<dbReference type="SUPFAM" id="SSF56529">
    <property type="entry name" value="FAH"/>
    <property type="match status" value="1"/>
</dbReference>
<evidence type="ECO:0000256" key="3">
    <source>
        <dbReference type="ARBA" id="ARBA00004782"/>
    </source>
</evidence>
<evidence type="ECO:0000256" key="7">
    <source>
        <dbReference type="ARBA" id="ARBA00022837"/>
    </source>
</evidence>
<dbReference type="EMBL" id="CP157675">
    <property type="protein sequence ID" value="XBP70223.1"/>
    <property type="molecule type" value="Genomic_DNA"/>
</dbReference>
<dbReference type="NCBIfam" id="TIGR01266">
    <property type="entry name" value="fum_ac_acetase"/>
    <property type="match status" value="1"/>
</dbReference>
<evidence type="ECO:0000256" key="6">
    <source>
        <dbReference type="ARBA" id="ARBA00022801"/>
    </source>
</evidence>
<dbReference type="GO" id="GO:1902000">
    <property type="term" value="P:homogentisate catabolic process"/>
    <property type="evidence" value="ECO:0007669"/>
    <property type="project" value="TreeGrafter"/>
</dbReference>
<dbReference type="AlphaFoldDB" id="A0AAU7LTJ2"/>
<dbReference type="GO" id="GO:0006572">
    <property type="term" value="P:L-tyrosine catabolic process"/>
    <property type="evidence" value="ECO:0007669"/>
    <property type="project" value="UniProtKB-KW"/>
</dbReference>
<evidence type="ECO:0000256" key="1">
    <source>
        <dbReference type="ARBA" id="ARBA00001913"/>
    </source>
</evidence>
<feature type="domain" description="Fumarylacetoacetase-like C-terminal" evidence="14">
    <location>
        <begin position="140"/>
        <end position="433"/>
    </location>
</feature>
<dbReference type="Gene3D" id="2.30.30.230">
    <property type="entry name" value="Fumarylacetoacetase, N-terminal domain"/>
    <property type="match status" value="1"/>
</dbReference>
<proteinExistence type="predicted"/>
<evidence type="ECO:0000256" key="4">
    <source>
        <dbReference type="ARBA" id="ARBA00012094"/>
    </source>
</evidence>
<evidence type="ECO:0000256" key="9">
    <source>
        <dbReference type="ARBA" id="ARBA00022878"/>
    </source>
</evidence>
<feature type="binding site" evidence="13">
    <location>
        <position position="212"/>
    </location>
    <ligand>
        <name>Ca(2+)</name>
        <dbReference type="ChEBI" id="CHEBI:29108"/>
    </ligand>
</feature>
<sequence length="439" mass="46648">MNTLNETHDPALRSWVASANQASSDFPIQNLPFAVFRRQGSAEAFRGGVAIGEQILDLAAAAASGAFTGDAAGALQAAAGETLNALMALGQPAWSALRLALSRSLRTGAAEEAQLAACLVPQSDVEYTVPARIGDYTDFYTSVYHATNIGRQFRPDNPLLPNFKWIPIGYHGRASSIGVSGQTFARPVGQTLPPGATEPSFGPCKRLDYELELGVFVGSGNALGEPIAITDAEASVFGLCLLNDWSARDIQAWEYQPLGPFLSKNFATTISPWIVTLEALGPYRVPFTRPEGDPQPLPYLDAPANWAQGAIDVQLEVLLQTQAMRDEGQGAARLTRTSYRHAYWTVAQMVAHHTVNGCNLQPGDLLGTGTLSGPTLDEAGALIELTVGGKQPLTLPNGQTRTYLEDGDAVLLRGWCEKPGAARIGFGECVGTVLPSVNA</sequence>
<dbReference type="Pfam" id="PF01557">
    <property type="entry name" value="FAA_hydrolase"/>
    <property type="match status" value="1"/>
</dbReference>
<feature type="binding site" evidence="13">
    <location>
        <position position="264"/>
    </location>
    <ligand>
        <name>Mg(2+)</name>
        <dbReference type="ChEBI" id="CHEBI:18420"/>
    </ligand>
</feature>
<feature type="binding site" evidence="12">
    <location>
        <position position="154"/>
    </location>
    <ligand>
        <name>substrate</name>
    </ligand>
</feature>
<dbReference type="EC" id="3.7.1.2" evidence="4"/>
<evidence type="ECO:0000256" key="13">
    <source>
        <dbReference type="PIRSR" id="PIRSR605959-3"/>
    </source>
</evidence>
<feature type="binding site" evidence="13">
    <location>
        <position position="268"/>
    </location>
    <ligand>
        <name>Mg(2+)</name>
        <dbReference type="ChEBI" id="CHEBI:18420"/>
    </ligand>
</feature>
<evidence type="ECO:0000259" key="15">
    <source>
        <dbReference type="Pfam" id="PF09298"/>
    </source>
</evidence>
<feature type="binding site" evidence="12">
    <location>
        <position position="255"/>
    </location>
    <ligand>
        <name>substrate</name>
    </ligand>
</feature>
<comment type="cofactor">
    <cofactor evidence="2 13">
        <name>Mg(2+)</name>
        <dbReference type="ChEBI" id="CHEBI:18420"/>
    </cofactor>
</comment>
<dbReference type="Gene3D" id="3.90.850.10">
    <property type="entry name" value="Fumarylacetoacetase-like, C-terminal domain"/>
    <property type="match status" value="1"/>
</dbReference>
<dbReference type="PANTHER" id="PTHR43069:SF2">
    <property type="entry name" value="FUMARYLACETOACETASE"/>
    <property type="match status" value="1"/>
</dbReference>
<protein>
    <recommendedName>
        <fullName evidence="4">fumarylacetoacetase</fullName>
        <ecNumber evidence="4">3.7.1.2</ecNumber>
    </recommendedName>
</protein>
<feature type="binding site" evidence="13">
    <location>
        <position position="210"/>
    </location>
    <ligand>
        <name>Ca(2+)</name>
        <dbReference type="ChEBI" id="CHEBI:29108"/>
    </ligand>
</feature>
<dbReference type="GO" id="GO:0046872">
    <property type="term" value="F:metal ion binding"/>
    <property type="evidence" value="ECO:0007669"/>
    <property type="project" value="UniProtKB-KW"/>
</dbReference>
<reference evidence="16" key="1">
    <citation type="submission" date="2024-05" db="EMBL/GenBank/DDBJ databases">
        <authorList>
            <person name="Bunk B."/>
            <person name="Swiderski J."/>
            <person name="Sproer C."/>
            <person name="Thiel V."/>
        </authorList>
    </citation>
    <scope>NUCLEOTIDE SEQUENCE</scope>
    <source>
        <strain evidence="16">DSM 17735</strain>
    </source>
</reference>
<evidence type="ECO:0000256" key="8">
    <source>
        <dbReference type="ARBA" id="ARBA00022842"/>
    </source>
</evidence>
<keyword evidence="5 13" id="KW-0479">Metal-binding</keyword>
<dbReference type="InterPro" id="IPR005959">
    <property type="entry name" value="Fumarylacetoacetase"/>
</dbReference>
<dbReference type="InterPro" id="IPR011234">
    <property type="entry name" value="Fumarylacetoacetase-like_C"/>
</dbReference>
<feature type="domain" description="Fumarylacetoacetase N-terminal" evidence="15">
    <location>
        <begin position="29"/>
        <end position="130"/>
    </location>
</feature>
<name>A0AAU7LTJ2_9BURK</name>
<evidence type="ECO:0000256" key="12">
    <source>
        <dbReference type="PIRSR" id="PIRSR605959-2"/>
    </source>
</evidence>
<dbReference type="SUPFAM" id="SSF63433">
    <property type="entry name" value="Fumarylacetoacetate hydrolase, FAH, N-terminal domain"/>
    <property type="match status" value="1"/>
</dbReference>
<feature type="binding site" evidence="12">
    <location>
        <position position="140"/>
    </location>
    <ligand>
        <name>substrate</name>
    </ligand>
</feature>
<evidence type="ECO:0000313" key="16">
    <source>
        <dbReference type="EMBL" id="XBP70223.1"/>
    </source>
</evidence>
<feature type="active site" description="Proton acceptor" evidence="11">
    <location>
        <position position="145"/>
    </location>
</feature>
<comment type="pathway">
    <text evidence="3">Amino-acid degradation; L-phenylalanine degradation; acetoacetate and fumarate from L-phenylalanine: step 6/6.</text>
</comment>
<feature type="binding site" evidence="12">
    <location>
        <position position="370"/>
    </location>
    <ligand>
        <name>substrate</name>
    </ligand>
</feature>
<keyword evidence="9" id="KW-0828">Tyrosine catabolism</keyword>
<evidence type="ECO:0000256" key="2">
    <source>
        <dbReference type="ARBA" id="ARBA00001946"/>
    </source>
</evidence>
<dbReference type="RefSeq" id="WP_349279424.1">
    <property type="nucleotide sequence ID" value="NZ_CBCSCU010000005.1"/>
</dbReference>
<dbReference type="GO" id="GO:0006559">
    <property type="term" value="P:L-phenylalanine catabolic process"/>
    <property type="evidence" value="ECO:0007669"/>
    <property type="project" value="UniProtKB-KW"/>
</dbReference>
<dbReference type="Pfam" id="PF09298">
    <property type="entry name" value="FAA_hydrolase_N"/>
    <property type="match status" value="1"/>
</dbReference>
<feature type="binding site" evidence="13">
    <location>
        <position position="138"/>
    </location>
    <ligand>
        <name>Ca(2+)</name>
        <dbReference type="ChEBI" id="CHEBI:29108"/>
    </ligand>
</feature>
<dbReference type="PANTHER" id="PTHR43069">
    <property type="entry name" value="FUMARYLACETOACETASE"/>
    <property type="match status" value="1"/>
</dbReference>
<feature type="binding site" evidence="13">
    <location>
        <position position="244"/>
    </location>
    <ligand>
        <name>Mg(2+)</name>
        <dbReference type="ChEBI" id="CHEBI:18420"/>
    </ligand>
</feature>
<dbReference type="GO" id="GO:0004334">
    <property type="term" value="F:fumarylacetoacetase activity"/>
    <property type="evidence" value="ECO:0007669"/>
    <property type="project" value="UniProtKB-EC"/>
</dbReference>
<evidence type="ECO:0000256" key="11">
    <source>
        <dbReference type="PIRSR" id="PIRSR605959-1"/>
    </source>
</evidence>
<comment type="cofactor">
    <cofactor evidence="1 13">
        <name>Ca(2+)</name>
        <dbReference type="ChEBI" id="CHEBI:29108"/>
    </cofactor>
</comment>
<evidence type="ECO:0000256" key="10">
    <source>
        <dbReference type="ARBA" id="ARBA00023232"/>
    </source>
</evidence>
<dbReference type="InterPro" id="IPR036462">
    <property type="entry name" value="Fumarylacetoacetase_N_sf"/>
</dbReference>
<dbReference type="InterPro" id="IPR015377">
    <property type="entry name" value="Fumarylacetoacetase_N"/>
</dbReference>
<feature type="binding site" evidence="13">
    <location>
        <position position="244"/>
    </location>
    <ligand>
        <name>Ca(2+)</name>
        <dbReference type="ChEBI" id="CHEBI:29108"/>
    </ligand>
</feature>
<keyword evidence="8 13" id="KW-0460">Magnesium</keyword>
<dbReference type="InterPro" id="IPR036663">
    <property type="entry name" value="Fumarylacetoacetase_C_sf"/>
</dbReference>
<organism evidence="16">
    <name type="scientific">Polaromonas hydrogenivorans</name>
    <dbReference type="NCBI Taxonomy" id="335476"/>
    <lineage>
        <taxon>Bacteria</taxon>
        <taxon>Pseudomonadati</taxon>
        <taxon>Pseudomonadota</taxon>
        <taxon>Betaproteobacteria</taxon>
        <taxon>Burkholderiales</taxon>
        <taxon>Comamonadaceae</taxon>
        <taxon>Polaromonas</taxon>
    </lineage>
</organism>
<keyword evidence="7 13" id="KW-0106">Calcium</keyword>